<dbReference type="GO" id="GO:0006629">
    <property type="term" value="P:lipid metabolic process"/>
    <property type="evidence" value="ECO:0007669"/>
    <property type="project" value="InterPro"/>
</dbReference>
<reference evidence="4" key="2">
    <citation type="submission" date="2017-11" db="EMBL/GenBank/DDBJ databases">
        <title>PacBio sequencing of new strain of the secondary endosymbiont Candidatus Hamiltonella defensa.</title>
        <authorList>
            <person name="Strand M.R."/>
            <person name="Oliver K."/>
        </authorList>
    </citation>
    <scope>NUCLEOTIDE SEQUENCE [LARGE SCALE GENOMIC DNA]</scope>
    <source>
        <strain evidence="4">A2C</strain>
    </source>
</reference>
<feature type="domain" description="GP-PDE" evidence="2">
    <location>
        <begin position="37"/>
        <end position="269"/>
    </location>
</feature>
<organism evidence="3 4">
    <name type="scientific">Candidatus Williamhamiltonella defendens</name>
    <dbReference type="NCBI Taxonomy" id="138072"/>
    <lineage>
        <taxon>Bacteria</taxon>
        <taxon>Pseudomonadati</taxon>
        <taxon>Pseudomonadota</taxon>
        <taxon>Gammaproteobacteria</taxon>
        <taxon>Enterobacterales</taxon>
        <taxon>Enterobacteriaceae</taxon>
        <taxon>aphid secondary symbionts</taxon>
        <taxon>Candidatus Williamhamiltonella</taxon>
    </lineage>
</organism>
<keyword evidence="1" id="KW-1133">Transmembrane helix</keyword>
<keyword evidence="1" id="KW-0472">Membrane</keyword>
<dbReference type="InterPro" id="IPR017946">
    <property type="entry name" value="PLC-like_Pdiesterase_TIM-brl"/>
</dbReference>
<dbReference type="EMBL" id="CP017606">
    <property type="protein sequence ID" value="ATW30467.1"/>
    <property type="molecule type" value="Genomic_DNA"/>
</dbReference>
<evidence type="ECO:0000256" key="1">
    <source>
        <dbReference type="SAM" id="Phobius"/>
    </source>
</evidence>
<name>A0A2D3T3V1_9ENTR</name>
<dbReference type="RefSeq" id="WP_100103621.1">
    <property type="nucleotide sequence ID" value="NZ_CAWNMT010000001.1"/>
</dbReference>
<evidence type="ECO:0000259" key="2">
    <source>
        <dbReference type="PROSITE" id="PS51704"/>
    </source>
</evidence>
<reference evidence="4" key="1">
    <citation type="submission" date="2016-10" db="EMBL/GenBank/DDBJ databases">
        <authorList>
            <person name="Chevignon G."/>
        </authorList>
    </citation>
    <scope>NUCLEOTIDE SEQUENCE [LARGE SCALE GENOMIC DNA]</scope>
    <source>
        <strain evidence="4">A2C</strain>
    </source>
</reference>
<dbReference type="SUPFAM" id="SSF51695">
    <property type="entry name" value="PLC-like phosphodiesterases"/>
    <property type="match status" value="1"/>
</dbReference>
<protein>
    <recommendedName>
        <fullName evidence="2">GP-PDE domain-containing protein</fullName>
    </recommendedName>
</protein>
<keyword evidence="1" id="KW-0812">Transmembrane</keyword>
<accession>A0A2D3T3V1</accession>
<dbReference type="AlphaFoldDB" id="A0A2D3T3V1"/>
<dbReference type="PROSITE" id="PS51704">
    <property type="entry name" value="GP_PDE"/>
    <property type="match status" value="1"/>
</dbReference>
<dbReference type="Pfam" id="PF03009">
    <property type="entry name" value="GDPD"/>
    <property type="match status" value="1"/>
</dbReference>
<dbReference type="Gene3D" id="3.20.20.190">
    <property type="entry name" value="Phosphatidylinositol (PI) phosphodiesterase"/>
    <property type="match status" value="1"/>
</dbReference>
<evidence type="ECO:0000313" key="4">
    <source>
        <dbReference type="Proteomes" id="UP000230008"/>
    </source>
</evidence>
<gene>
    <name evidence="3" type="ORF">BJP41_09175</name>
</gene>
<dbReference type="GO" id="GO:0008081">
    <property type="term" value="F:phosphoric diester hydrolase activity"/>
    <property type="evidence" value="ECO:0007669"/>
    <property type="project" value="InterPro"/>
</dbReference>
<sequence>MLFINILKYISLFLIISIIGLYSFVEYRIFQFNKNSIDIIAHAGGQIDGHIYTNSLEALNNSYNEGAKIFELDIRETKDGYYVGTHDWKTWAQQTGYSGELPPNLEEFKRYKILNKYTAMSFEDINNWFLSHPDVVFITDKVDKPLKMVNLFYDKSKIKMELFSKKSMRMGGGIFDGAMANYYSLSQITKTLLVKYDFISMIEFFKKNNLKYVVAGKPFSYEDKFKLKLIRLNGIKIYMYLFGTNDEITQQVIEYPSYLDGVYYNKIPN</sequence>
<dbReference type="InterPro" id="IPR030395">
    <property type="entry name" value="GP_PDE_dom"/>
</dbReference>
<proteinExistence type="predicted"/>
<feature type="transmembrane region" description="Helical" evidence="1">
    <location>
        <begin position="6"/>
        <end position="25"/>
    </location>
</feature>
<dbReference type="Proteomes" id="UP000230008">
    <property type="component" value="Chromosome"/>
</dbReference>
<evidence type="ECO:0000313" key="3">
    <source>
        <dbReference type="EMBL" id="ATW30467.1"/>
    </source>
</evidence>